<dbReference type="HOGENOM" id="CLU_2498649_0_0_1"/>
<dbReference type="InParanoid" id="A0A0C3FSR2"/>
<name>A0A0C3FSR2_PILCF</name>
<sequence>MLPLFNRFQKFSCVWVEEATRRRNLRTTIFSAITAAYGRLGETDVEVRLRNDIAIIRTLPEVGNTIIPSNLCDVAGRDLLAMVEFG</sequence>
<evidence type="ECO:0000313" key="1">
    <source>
        <dbReference type="EMBL" id="KIM87245.1"/>
    </source>
</evidence>
<reference evidence="2" key="2">
    <citation type="submission" date="2015-01" db="EMBL/GenBank/DDBJ databases">
        <title>Evolutionary Origins and Diversification of the Mycorrhizal Mutualists.</title>
        <authorList>
            <consortium name="DOE Joint Genome Institute"/>
            <consortium name="Mycorrhizal Genomics Consortium"/>
            <person name="Kohler A."/>
            <person name="Kuo A."/>
            <person name="Nagy L.G."/>
            <person name="Floudas D."/>
            <person name="Copeland A."/>
            <person name="Barry K.W."/>
            <person name="Cichocki N."/>
            <person name="Veneault-Fourrey C."/>
            <person name="LaButti K."/>
            <person name="Lindquist E.A."/>
            <person name="Lipzen A."/>
            <person name="Lundell T."/>
            <person name="Morin E."/>
            <person name="Murat C."/>
            <person name="Riley R."/>
            <person name="Ohm R."/>
            <person name="Sun H."/>
            <person name="Tunlid A."/>
            <person name="Henrissat B."/>
            <person name="Grigoriev I.V."/>
            <person name="Hibbett D.S."/>
            <person name="Martin F."/>
        </authorList>
    </citation>
    <scope>NUCLEOTIDE SEQUENCE [LARGE SCALE GENOMIC DNA]</scope>
    <source>
        <strain evidence="2">F 1598</strain>
    </source>
</reference>
<gene>
    <name evidence="1" type="ORF">PILCRDRAFT_305532</name>
</gene>
<dbReference type="Proteomes" id="UP000054166">
    <property type="component" value="Unassembled WGS sequence"/>
</dbReference>
<dbReference type="EMBL" id="KN832980">
    <property type="protein sequence ID" value="KIM87245.1"/>
    <property type="molecule type" value="Genomic_DNA"/>
</dbReference>
<proteinExistence type="predicted"/>
<dbReference type="AlphaFoldDB" id="A0A0C3FSR2"/>
<evidence type="ECO:0000313" key="2">
    <source>
        <dbReference type="Proteomes" id="UP000054166"/>
    </source>
</evidence>
<reference evidence="1 2" key="1">
    <citation type="submission" date="2014-04" db="EMBL/GenBank/DDBJ databases">
        <authorList>
            <consortium name="DOE Joint Genome Institute"/>
            <person name="Kuo A."/>
            <person name="Tarkka M."/>
            <person name="Buscot F."/>
            <person name="Kohler A."/>
            <person name="Nagy L.G."/>
            <person name="Floudas D."/>
            <person name="Copeland A."/>
            <person name="Barry K.W."/>
            <person name="Cichocki N."/>
            <person name="Veneault-Fourrey C."/>
            <person name="LaButti K."/>
            <person name="Lindquist E.A."/>
            <person name="Lipzen A."/>
            <person name="Lundell T."/>
            <person name="Morin E."/>
            <person name="Murat C."/>
            <person name="Sun H."/>
            <person name="Tunlid A."/>
            <person name="Henrissat B."/>
            <person name="Grigoriev I.V."/>
            <person name="Hibbett D.S."/>
            <person name="Martin F."/>
            <person name="Nordberg H.P."/>
            <person name="Cantor M.N."/>
            <person name="Hua S.X."/>
        </authorList>
    </citation>
    <scope>NUCLEOTIDE SEQUENCE [LARGE SCALE GENOMIC DNA]</scope>
    <source>
        <strain evidence="1 2">F 1598</strain>
    </source>
</reference>
<protein>
    <submittedName>
        <fullName evidence="1">Uncharacterized protein</fullName>
    </submittedName>
</protein>
<accession>A0A0C3FSR2</accession>
<organism evidence="1 2">
    <name type="scientific">Piloderma croceum (strain F 1598)</name>
    <dbReference type="NCBI Taxonomy" id="765440"/>
    <lineage>
        <taxon>Eukaryota</taxon>
        <taxon>Fungi</taxon>
        <taxon>Dikarya</taxon>
        <taxon>Basidiomycota</taxon>
        <taxon>Agaricomycotina</taxon>
        <taxon>Agaricomycetes</taxon>
        <taxon>Agaricomycetidae</taxon>
        <taxon>Atheliales</taxon>
        <taxon>Atheliaceae</taxon>
        <taxon>Piloderma</taxon>
    </lineage>
</organism>
<keyword evidence="2" id="KW-1185">Reference proteome</keyword>